<dbReference type="InterPro" id="IPR046232">
    <property type="entry name" value="DUF6265"/>
</dbReference>
<dbReference type="EMBL" id="JBHSCL010000009">
    <property type="protein sequence ID" value="MFC4221407.1"/>
    <property type="molecule type" value="Genomic_DNA"/>
</dbReference>
<keyword evidence="4" id="KW-1185">Reference proteome</keyword>
<organism evidence="3 4">
    <name type="scientific">Flagellimonas marina</name>
    <dbReference type="NCBI Taxonomy" id="1775168"/>
    <lineage>
        <taxon>Bacteria</taxon>
        <taxon>Pseudomonadati</taxon>
        <taxon>Bacteroidota</taxon>
        <taxon>Flavobacteriia</taxon>
        <taxon>Flavobacteriales</taxon>
        <taxon>Flavobacteriaceae</taxon>
        <taxon>Flagellimonas</taxon>
    </lineage>
</organism>
<evidence type="ECO:0000259" key="2">
    <source>
        <dbReference type="Pfam" id="PF19780"/>
    </source>
</evidence>
<dbReference type="RefSeq" id="WP_379766073.1">
    <property type="nucleotide sequence ID" value="NZ_JBHSCL010000009.1"/>
</dbReference>
<reference evidence="4" key="1">
    <citation type="journal article" date="2019" name="Int. J. Syst. Evol. Microbiol.">
        <title>The Global Catalogue of Microorganisms (GCM) 10K type strain sequencing project: providing services to taxonomists for standard genome sequencing and annotation.</title>
        <authorList>
            <consortium name="The Broad Institute Genomics Platform"/>
            <consortium name="The Broad Institute Genome Sequencing Center for Infectious Disease"/>
            <person name="Wu L."/>
            <person name="Ma J."/>
        </authorList>
    </citation>
    <scope>NUCLEOTIDE SEQUENCE [LARGE SCALE GENOMIC DNA]</scope>
    <source>
        <strain evidence="4">CGMCC 1.15774</strain>
    </source>
</reference>
<sequence length="162" mass="18680">MKKLLFLLFFPVGIMSAQETLQLSEGQNSPSASLEDVAWIAGHWQGEAFGGMAEEIWSNPMGGSMMFVFRLVADNEVSFYEVGHIQEVDDSIILQLKHFDKNLRGWEEKNETVDFRLVKIERNKAYFEGFTIEKVSEDQINMWVLIESKDSAKEVLFAYKRM</sequence>
<accession>A0ABV8PMW6</accession>
<dbReference type="Proteomes" id="UP001595841">
    <property type="component" value="Unassembled WGS sequence"/>
</dbReference>
<proteinExistence type="predicted"/>
<evidence type="ECO:0000256" key="1">
    <source>
        <dbReference type="SAM" id="SignalP"/>
    </source>
</evidence>
<evidence type="ECO:0000313" key="3">
    <source>
        <dbReference type="EMBL" id="MFC4221407.1"/>
    </source>
</evidence>
<feature type="chain" id="PRO_5046438335" evidence="1">
    <location>
        <begin position="18"/>
        <end position="162"/>
    </location>
</feature>
<gene>
    <name evidence="3" type="ORF">ACFOWS_14740</name>
</gene>
<name>A0ABV8PMW6_9FLAO</name>
<evidence type="ECO:0000313" key="4">
    <source>
        <dbReference type="Proteomes" id="UP001595841"/>
    </source>
</evidence>
<keyword evidence="1" id="KW-0732">Signal</keyword>
<comment type="caution">
    <text evidence="3">The sequence shown here is derived from an EMBL/GenBank/DDBJ whole genome shotgun (WGS) entry which is preliminary data.</text>
</comment>
<feature type="signal peptide" evidence="1">
    <location>
        <begin position="1"/>
        <end position="17"/>
    </location>
</feature>
<protein>
    <submittedName>
        <fullName evidence="3">DUF6265 family protein</fullName>
    </submittedName>
</protein>
<dbReference type="Pfam" id="PF19780">
    <property type="entry name" value="DUF6265"/>
    <property type="match status" value="1"/>
</dbReference>
<feature type="domain" description="DUF6265" evidence="2">
    <location>
        <begin position="38"/>
        <end position="144"/>
    </location>
</feature>